<dbReference type="GO" id="GO:0008360">
    <property type="term" value="P:regulation of cell shape"/>
    <property type="evidence" value="ECO:0007669"/>
    <property type="project" value="TreeGrafter"/>
</dbReference>
<dbReference type="PROSITE" id="PS51444">
    <property type="entry name" value="FH2"/>
    <property type="match status" value="1"/>
</dbReference>
<evidence type="ECO:0000313" key="3">
    <source>
        <dbReference type="EMBL" id="RZF45429.1"/>
    </source>
</evidence>
<dbReference type="InterPro" id="IPR043592">
    <property type="entry name" value="FMNL_animal"/>
</dbReference>
<organism evidence="3 4">
    <name type="scientific">Laodelphax striatellus</name>
    <name type="common">Small brown planthopper</name>
    <name type="synonym">Delphax striatella</name>
    <dbReference type="NCBI Taxonomy" id="195883"/>
    <lineage>
        <taxon>Eukaryota</taxon>
        <taxon>Metazoa</taxon>
        <taxon>Ecdysozoa</taxon>
        <taxon>Arthropoda</taxon>
        <taxon>Hexapoda</taxon>
        <taxon>Insecta</taxon>
        <taxon>Pterygota</taxon>
        <taxon>Neoptera</taxon>
        <taxon>Paraneoptera</taxon>
        <taxon>Hemiptera</taxon>
        <taxon>Auchenorrhyncha</taxon>
        <taxon>Fulgoroidea</taxon>
        <taxon>Delphacidae</taxon>
        <taxon>Criomorphinae</taxon>
        <taxon>Laodelphax</taxon>
    </lineage>
</organism>
<comment type="similarity">
    <text evidence="1">Belongs to the formin homology family.</text>
</comment>
<keyword evidence="4" id="KW-1185">Reference proteome</keyword>
<feature type="domain" description="FH2" evidence="2">
    <location>
        <begin position="1"/>
        <end position="181"/>
    </location>
</feature>
<accession>A0A482XIU9</accession>
<dbReference type="GO" id="GO:0005829">
    <property type="term" value="C:cytosol"/>
    <property type="evidence" value="ECO:0007669"/>
    <property type="project" value="TreeGrafter"/>
</dbReference>
<name>A0A482XIU9_LAOST</name>
<evidence type="ECO:0000259" key="2">
    <source>
        <dbReference type="PROSITE" id="PS51444"/>
    </source>
</evidence>
<feature type="non-terminal residue" evidence="3">
    <location>
        <position position="1"/>
    </location>
</feature>
<dbReference type="OrthoDB" id="1668162at2759"/>
<dbReference type="PANTHER" id="PTHR45857:SF4">
    <property type="entry name" value="FORMIN-LIKE PROTEIN"/>
    <property type="match status" value="1"/>
</dbReference>
<evidence type="ECO:0000313" key="4">
    <source>
        <dbReference type="Proteomes" id="UP000291343"/>
    </source>
</evidence>
<dbReference type="EMBL" id="QKKF02009211">
    <property type="protein sequence ID" value="RZF45429.1"/>
    <property type="molecule type" value="Genomic_DNA"/>
</dbReference>
<dbReference type="Gene3D" id="1.20.58.2220">
    <property type="entry name" value="Formin, FH2 domain"/>
    <property type="match status" value="1"/>
</dbReference>
<dbReference type="GO" id="GO:0016477">
    <property type="term" value="P:cell migration"/>
    <property type="evidence" value="ECO:0007669"/>
    <property type="project" value="TreeGrafter"/>
</dbReference>
<dbReference type="AlphaFoldDB" id="A0A482XIU9"/>
<dbReference type="Proteomes" id="UP000291343">
    <property type="component" value="Unassembled WGS sequence"/>
</dbReference>
<gene>
    <name evidence="3" type="ORF">LSTR_LSTR015730</name>
</gene>
<dbReference type="GO" id="GO:0051015">
    <property type="term" value="F:actin filament binding"/>
    <property type="evidence" value="ECO:0007669"/>
    <property type="project" value="TreeGrafter"/>
</dbReference>
<comment type="caution">
    <text evidence="3">The sequence shown here is derived from an EMBL/GenBank/DDBJ whole genome shotgun (WGS) entry which is preliminary data.</text>
</comment>
<dbReference type="Pfam" id="PF02181">
    <property type="entry name" value="FH2"/>
    <property type="match status" value="1"/>
</dbReference>
<protein>
    <recommendedName>
        <fullName evidence="2">FH2 domain-containing protein</fullName>
    </recommendedName>
</protein>
<dbReference type="GO" id="GO:0030866">
    <property type="term" value="P:cortical actin cytoskeleton organization"/>
    <property type="evidence" value="ECO:0007669"/>
    <property type="project" value="TreeGrafter"/>
</dbReference>
<proteinExistence type="inferred from homology"/>
<dbReference type="PANTHER" id="PTHR45857">
    <property type="entry name" value="FORMIN-LIKE PROTEIN"/>
    <property type="match status" value="1"/>
</dbReference>
<sequence>SRKLRRVLEFVLAFGNYLNSGKRGPAYGFRLQSLDTLSDTKAAAGSDSDTRQRQRHSLLHYIAATIRDKAPDLLHFDAELMYIEKAATVSLENVVLDVGELEKLMEVVRREAEGRQSAASTLLKDFLHNSEDKLRRQKELIKELEIRNEPWKALTNRRVARRTRYTVNRTTLLPERTARIP</sequence>
<dbReference type="InParanoid" id="A0A482XIU9"/>
<dbReference type="STRING" id="195883.A0A482XIU9"/>
<dbReference type="InterPro" id="IPR042201">
    <property type="entry name" value="FH2_Formin_sf"/>
</dbReference>
<dbReference type="SUPFAM" id="SSF101447">
    <property type="entry name" value="Formin homology 2 domain (FH2 domain)"/>
    <property type="match status" value="1"/>
</dbReference>
<reference evidence="3 4" key="1">
    <citation type="journal article" date="2017" name="Gigascience">
        <title>Genome sequence of the small brown planthopper, Laodelphax striatellus.</title>
        <authorList>
            <person name="Zhu J."/>
            <person name="Jiang F."/>
            <person name="Wang X."/>
            <person name="Yang P."/>
            <person name="Bao Y."/>
            <person name="Zhao W."/>
            <person name="Wang W."/>
            <person name="Lu H."/>
            <person name="Wang Q."/>
            <person name="Cui N."/>
            <person name="Li J."/>
            <person name="Chen X."/>
            <person name="Luo L."/>
            <person name="Yu J."/>
            <person name="Kang L."/>
            <person name="Cui F."/>
        </authorList>
    </citation>
    <scope>NUCLEOTIDE SEQUENCE [LARGE SCALE GENOMIC DNA]</scope>
    <source>
        <strain evidence="3">Lst14</strain>
    </source>
</reference>
<evidence type="ECO:0000256" key="1">
    <source>
        <dbReference type="ARBA" id="ARBA00023449"/>
    </source>
</evidence>
<dbReference type="InterPro" id="IPR015425">
    <property type="entry name" value="FH2_Formin"/>
</dbReference>